<dbReference type="InterPro" id="IPR010982">
    <property type="entry name" value="Lambda_DNA-bd_dom_sf"/>
</dbReference>
<dbReference type="PANTHER" id="PTHR34475:SF1">
    <property type="entry name" value="CYTOSKELETON PROTEIN RODZ"/>
    <property type="match status" value="1"/>
</dbReference>
<accession>A0A0R0D7P0</accession>
<dbReference type="STRING" id="336566.ABB30_14380"/>
<feature type="transmembrane region" description="Helical" evidence="1">
    <location>
        <begin position="113"/>
        <end position="134"/>
    </location>
</feature>
<evidence type="ECO:0000256" key="1">
    <source>
        <dbReference type="SAM" id="Phobius"/>
    </source>
</evidence>
<reference evidence="3 4" key="1">
    <citation type="submission" date="2015-05" db="EMBL/GenBank/DDBJ databases">
        <title>Genome sequencing and analysis of members of genus Stenotrophomonas.</title>
        <authorList>
            <person name="Patil P.P."/>
            <person name="Midha S."/>
            <person name="Patil P.B."/>
        </authorList>
    </citation>
    <scope>NUCLEOTIDE SEQUENCE [LARGE SCALE GENOMIC DNA]</scope>
    <source>
        <strain evidence="3 4">DSM 24757</strain>
    </source>
</reference>
<dbReference type="InterPro" id="IPR050400">
    <property type="entry name" value="Bact_Cytoskel_RodZ"/>
</dbReference>
<dbReference type="PANTHER" id="PTHR34475">
    <property type="match status" value="1"/>
</dbReference>
<evidence type="ECO:0000259" key="2">
    <source>
        <dbReference type="Pfam" id="PF13464"/>
    </source>
</evidence>
<comment type="caution">
    <text evidence="3">The sequence shown here is derived from an EMBL/GenBank/DDBJ whole genome shotgun (WGS) entry which is preliminary data.</text>
</comment>
<dbReference type="OrthoDB" id="9790252at2"/>
<evidence type="ECO:0000313" key="3">
    <source>
        <dbReference type="EMBL" id="KRG74298.1"/>
    </source>
</evidence>
<dbReference type="Pfam" id="PF13464">
    <property type="entry name" value="RodZ_C"/>
    <property type="match status" value="1"/>
</dbReference>
<dbReference type="EMBL" id="LDJM01000045">
    <property type="protein sequence ID" value="KRG74298.1"/>
    <property type="molecule type" value="Genomic_DNA"/>
</dbReference>
<proteinExistence type="predicted"/>
<name>A0A0R0D7P0_9GAMM</name>
<dbReference type="RefSeq" id="WP_083489897.1">
    <property type="nucleotide sequence ID" value="NZ_LDJM01000045.1"/>
</dbReference>
<dbReference type="AlphaFoldDB" id="A0A0R0D7P0"/>
<dbReference type="Proteomes" id="UP000050956">
    <property type="component" value="Unassembled WGS sequence"/>
</dbReference>
<evidence type="ECO:0000313" key="4">
    <source>
        <dbReference type="Proteomes" id="UP000050956"/>
    </source>
</evidence>
<feature type="domain" description="Cytoskeleton protein RodZ-like C-terminal" evidence="2">
    <location>
        <begin position="212"/>
        <end position="282"/>
    </location>
</feature>
<protein>
    <recommendedName>
        <fullName evidence="2">Cytoskeleton protein RodZ-like C-terminal domain-containing protein</fullName>
    </recommendedName>
</protein>
<organism evidence="3 4">
    <name type="scientific">Stenotrophomonas ginsengisoli</name>
    <dbReference type="NCBI Taxonomy" id="336566"/>
    <lineage>
        <taxon>Bacteria</taxon>
        <taxon>Pseudomonadati</taxon>
        <taxon>Pseudomonadota</taxon>
        <taxon>Gammaproteobacteria</taxon>
        <taxon>Lysobacterales</taxon>
        <taxon>Lysobacteraceae</taxon>
        <taxon>Stenotrophomonas</taxon>
    </lineage>
</organism>
<keyword evidence="1" id="KW-1133">Transmembrane helix</keyword>
<dbReference type="GO" id="GO:0003677">
    <property type="term" value="F:DNA binding"/>
    <property type="evidence" value="ECO:0007669"/>
    <property type="project" value="InterPro"/>
</dbReference>
<keyword evidence="4" id="KW-1185">Reference proteome</keyword>
<keyword evidence="1" id="KW-0472">Membrane</keyword>
<dbReference type="Gene3D" id="1.10.260.40">
    <property type="entry name" value="lambda repressor-like DNA-binding domains"/>
    <property type="match status" value="1"/>
</dbReference>
<gene>
    <name evidence="3" type="ORF">ABB30_14380</name>
</gene>
<sequence>MTTEAVVEGSGAQAAGEQLSKARQAAGLSLDQAATQLRVPLHVVAALEQGHWERLGAPVFIRGQLRSYARLLQLDPAPLMTQVPAEQQTPVALVSHGPGPGMRRYAGGLGRKLAYVALAAVLVVPGAMLLRAWLQPQAEVTSLDTLPAEVAVDDARLALPVPVADAVPAASTGAEGAVTAAPSPVVASPAPSPAGEPAATAAAVAGGAQLLLVFAGDSWIEIAGPQGQVVEKSLVQAGQQRSYPATTIGRVLLGNSTQVQASIDGRAIDLATMGRSNVARFTVSSDGSVSPLSN</sequence>
<dbReference type="InterPro" id="IPR025194">
    <property type="entry name" value="RodZ-like_C"/>
</dbReference>
<dbReference type="PATRIC" id="fig|336566.3.peg.2447"/>
<dbReference type="Pfam" id="PF13413">
    <property type="entry name" value="HTH_25"/>
    <property type="match status" value="1"/>
</dbReference>
<keyword evidence="1" id="KW-0812">Transmembrane</keyword>